<protein>
    <submittedName>
        <fullName evidence="1">Uncharacterized protein</fullName>
    </submittedName>
</protein>
<dbReference type="AlphaFoldDB" id="G3IP15"/>
<dbReference type="InParanoid" id="G3IP15"/>
<reference evidence="2" key="1">
    <citation type="journal article" date="2011" name="Nat. Biotechnol.">
        <title>The genomic sequence of the Chinese hamster ovary (CHO)-K1 cell line.</title>
        <authorList>
            <person name="Xu X."/>
            <person name="Nagarajan H."/>
            <person name="Lewis N.E."/>
            <person name="Pan S."/>
            <person name="Cai Z."/>
            <person name="Liu X."/>
            <person name="Chen W."/>
            <person name="Xie M."/>
            <person name="Wang W."/>
            <person name="Hammond S."/>
            <person name="Andersen M.R."/>
            <person name="Neff N."/>
            <person name="Passarelli B."/>
            <person name="Koh W."/>
            <person name="Fan H.C."/>
            <person name="Wang J."/>
            <person name="Gui Y."/>
            <person name="Lee K.H."/>
            <person name="Betenbaugh M.J."/>
            <person name="Quake S.R."/>
            <person name="Famili I."/>
            <person name="Palsson B.O."/>
            <person name="Wang J."/>
        </authorList>
    </citation>
    <scope>NUCLEOTIDE SEQUENCE [LARGE SCALE GENOMIC DNA]</scope>
    <source>
        <strain evidence="2">CHO K1 cell line</strain>
    </source>
</reference>
<dbReference type="EMBL" id="JH008378">
    <property type="protein sequence ID" value="EGV91560.1"/>
    <property type="molecule type" value="Genomic_DNA"/>
</dbReference>
<sequence length="124" mass="12840">MALCFPPCVQGCRGTVPPAKVSSGESGIVGLATALEPPLSWKLSPVSSGMGWSSPAILMKSGQDCFSEDSVPKVATLSLPEILNDSFQLTSGFLGLLLISSLYPALLHRALETAAGQMTVLAYG</sequence>
<name>G3IP15_CRIGR</name>
<dbReference type="Proteomes" id="UP000001075">
    <property type="component" value="Unassembled WGS sequence"/>
</dbReference>
<proteinExistence type="predicted"/>
<evidence type="ECO:0000313" key="2">
    <source>
        <dbReference type="Proteomes" id="UP000001075"/>
    </source>
</evidence>
<evidence type="ECO:0000313" key="1">
    <source>
        <dbReference type="EMBL" id="EGV91560.1"/>
    </source>
</evidence>
<organism evidence="1 2">
    <name type="scientific">Cricetulus griseus</name>
    <name type="common">Chinese hamster</name>
    <name type="synonym">Cricetulus barabensis griseus</name>
    <dbReference type="NCBI Taxonomy" id="10029"/>
    <lineage>
        <taxon>Eukaryota</taxon>
        <taxon>Metazoa</taxon>
        <taxon>Chordata</taxon>
        <taxon>Craniata</taxon>
        <taxon>Vertebrata</taxon>
        <taxon>Euteleostomi</taxon>
        <taxon>Mammalia</taxon>
        <taxon>Eutheria</taxon>
        <taxon>Euarchontoglires</taxon>
        <taxon>Glires</taxon>
        <taxon>Rodentia</taxon>
        <taxon>Myomorpha</taxon>
        <taxon>Muroidea</taxon>
        <taxon>Cricetidae</taxon>
        <taxon>Cricetinae</taxon>
        <taxon>Cricetulus</taxon>
    </lineage>
</organism>
<gene>
    <name evidence="1" type="ORF">I79_025714</name>
</gene>
<accession>G3IP15</accession>